<dbReference type="RefSeq" id="WP_273306256.1">
    <property type="nucleotide sequence ID" value="NZ_DYUD01000023.1"/>
</dbReference>
<dbReference type="AlphaFoldDB" id="A0A921MSC3"/>
<protein>
    <submittedName>
        <fullName evidence="1">Capsular polysaccharide synthesis protein</fullName>
    </submittedName>
</protein>
<dbReference type="InterPro" id="IPR029044">
    <property type="entry name" value="Nucleotide-diphossugar_trans"/>
</dbReference>
<name>A0A921MSC3_9BACT</name>
<dbReference type="Gene3D" id="3.90.550.20">
    <property type="match status" value="1"/>
</dbReference>
<sequence length="315" mass="37991">MRYNNIRFFFKKVREFGPILPITNLLLVYGGRFLSYNLKCKIVSYRNRIVQKKIDNIIHIPQLSSDSIFISEGRKEKMPIWYCWLQGEDKMPDIPKLCLQSIRKYSNGHPVILLTYENYRQYVTLPKFIEDLYLKGKIKNAHFADILRVYLLEQNGGLWLDSTILLTKDIPDYIFYMPFFSIKNKENNLYVSKCRWSVFCLGGFPHNVIYRTVSKCFIDYLTQQDCFVDYFMFDHFIDMAYQRSEVVKHMIDEVPYNNENVHRLAPLLCKKFDGIQFQELTKDTFLFKLNWRRYTQEELNQDSDNYYYFLKNKFL</sequence>
<organism evidence="1 2">
    <name type="scientific">Barnesiella viscericola</name>
    <dbReference type="NCBI Taxonomy" id="397865"/>
    <lineage>
        <taxon>Bacteria</taxon>
        <taxon>Pseudomonadati</taxon>
        <taxon>Bacteroidota</taxon>
        <taxon>Bacteroidia</taxon>
        <taxon>Bacteroidales</taxon>
        <taxon>Barnesiellaceae</taxon>
        <taxon>Barnesiella</taxon>
    </lineage>
</organism>
<evidence type="ECO:0000313" key="1">
    <source>
        <dbReference type="EMBL" id="HJG89221.1"/>
    </source>
</evidence>
<dbReference type="EMBL" id="DYUD01000023">
    <property type="protein sequence ID" value="HJG89221.1"/>
    <property type="molecule type" value="Genomic_DNA"/>
</dbReference>
<accession>A0A921MSC3</accession>
<reference evidence="1" key="1">
    <citation type="journal article" date="2021" name="PeerJ">
        <title>Extensive microbial diversity within the chicken gut microbiome revealed by metagenomics and culture.</title>
        <authorList>
            <person name="Gilroy R."/>
            <person name="Ravi A."/>
            <person name="Getino M."/>
            <person name="Pursley I."/>
            <person name="Horton D.L."/>
            <person name="Alikhan N.F."/>
            <person name="Baker D."/>
            <person name="Gharbi K."/>
            <person name="Hall N."/>
            <person name="Watson M."/>
            <person name="Adriaenssens E.M."/>
            <person name="Foster-Nyarko E."/>
            <person name="Jarju S."/>
            <person name="Secka A."/>
            <person name="Antonio M."/>
            <person name="Oren A."/>
            <person name="Chaudhuri R.R."/>
            <person name="La Ragione R."/>
            <person name="Hildebrand F."/>
            <person name="Pallen M.J."/>
        </authorList>
    </citation>
    <scope>NUCLEOTIDE SEQUENCE</scope>
    <source>
        <strain evidence="1">CHK121-7720</strain>
    </source>
</reference>
<comment type="caution">
    <text evidence="1">The sequence shown here is derived from an EMBL/GenBank/DDBJ whole genome shotgun (WGS) entry which is preliminary data.</text>
</comment>
<gene>
    <name evidence="1" type="ORF">K8U91_07105</name>
</gene>
<dbReference type="SUPFAM" id="SSF53448">
    <property type="entry name" value="Nucleotide-diphospho-sugar transferases"/>
    <property type="match status" value="1"/>
</dbReference>
<dbReference type="Proteomes" id="UP000757103">
    <property type="component" value="Unassembled WGS sequence"/>
</dbReference>
<evidence type="ECO:0000313" key="2">
    <source>
        <dbReference type="Proteomes" id="UP000757103"/>
    </source>
</evidence>
<dbReference type="GO" id="GO:0016757">
    <property type="term" value="F:glycosyltransferase activity"/>
    <property type="evidence" value="ECO:0007669"/>
    <property type="project" value="InterPro"/>
</dbReference>
<dbReference type="InterPro" id="IPR008441">
    <property type="entry name" value="AfumC-like_glycosyl_Trfase"/>
</dbReference>
<proteinExistence type="predicted"/>
<reference evidence="1" key="2">
    <citation type="submission" date="2021-09" db="EMBL/GenBank/DDBJ databases">
        <authorList>
            <person name="Gilroy R."/>
        </authorList>
    </citation>
    <scope>NUCLEOTIDE SEQUENCE</scope>
    <source>
        <strain evidence="1">CHK121-7720</strain>
    </source>
</reference>
<dbReference type="Pfam" id="PF05704">
    <property type="entry name" value="Caps_synth"/>
    <property type="match status" value="1"/>
</dbReference>